<dbReference type="EC" id="2.7.11.1" evidence="1"/>
<keyword evidence="3" id="KW-0808">Transferase</keyword>
<dbReference type="InterPro" id="IPR008271">
    <property type="entry name" value="Ser/Thr_kinase_AS"/>
</dbReference>
<keyword evidence="2" id="KW-0723">Serine/threonine-protein kinase</keyword>
<dbReference type="InterPro" id="IPR011009">
    <property type="entry name" value="Kinase-like_dom_sf"/>
</dbReference>
<evidence type="ECO:0000256" key="8">
    <source>
        <dbReference type="ARBA" id="ARBA00048679"/>
    </source>
</evidence>
<dbReference type="GO" id="GO:0005524">
    <property type="term" value="F:ATP binding"/>
    <property type="evidence" value="ECO:0007669"/>
    <property type="project" value="UniProtKB-KW"/>
</dbReference>
<evidence type="ECO:0000256" key="7">
    <source>
        <dbReference type="ARBA" id="ARBA00047899"/>
    </source>
</evidence>
<dbReference type="PROSITE" id="PS00108">
    <property type="entry name" value="PROTEIN_KINASE_ST"/>
    <property type="match status" value="1"/>
</dbReference>
<comment type="caution">
    <text evidence="10">The sequence shown here is derived from an EMBL/GenBank/DDBJ whole genome shotgun (WGS) entry which is preliminary data.</text>
</comment>
<evidence type="ECO:0000313" key="11">
    <source>
        <dbReference type="Proteomes" id="UP000807469"/>
    </source>
</evidence>
<dbReference type="AlphaFoldDB" id="A0A9P5ZE81"/>
<feature type="domain" description="Protein kinase" evidence="9">
    <location>
        <begin position="10"/>
        <end position="275"/>
    </location>
</feature>
<dbReference type="InterPro" id="IPR000719">
    <property type="entry name" value="Prot_kinase_dom"/>
</dbReference>
<dbReference type="SUPFAM" id="SSF56112">
    <property type="entry name" value="Protein kinase-like (PK-like)"/>
    <property type="match status" value="1"/>
</dbReference>
<dbReference type="OrthoDB" id="347657at2759"/>
<organism evidence="10 11">
    <name type="scientific">Pholiota conissans</name>
    <dbReference type="NCBI Taxonomy" id="109636"/>
    <lineage>
        <taxon>Eukaryota</taxon>
        <taxon>Fungi</taxon>
        <taxon>Dikarya</taxon>
        <taxon>Basidiomycota</taxon>
        <taxon>Agaricomycotina</taxon>
        <taxon>Agaricomycetes</taxon>
        <taxon>Agaricomycetidae</taxon>
        <taxon>Agaricales</taxon>
        <taxon>Agaricineae</taxon>
        <taxon>Strophariaceae</taxon>
        <taxon>Pholiota</taxon>
    </lineage>
</organism>
<name>A0A9P5ZE81_9AGAR</name>
<keyword evidence="5 10" id="KW-0418">Kinase</keyword>
<dbReference type="GO" id="GO:0035556">
    <property type="term" value="P:intracellular signal transduction"/>
    <property type="evidence" value="ECO:0007669"/>
    <property type="project" value="TreeGrafter"/>
</dbReference>
<comment type="catalytic activity">
    <reaction evidence="7">
        <text>L-threonyl-[protein] + ATP = O-phospho-L-threonyl-[protein] + ADP + H(+)</text>
        <dbReference type="Rhea" id="RHEA:46608"/>
        <dbReference type="Rhea" id="RHEA-COMP:11060"/>
        <dbReference type="Rhea" id="RHEA-COMP:11605"/>
        <dbReference type="ChEBI" id="CHEBI:15378"/>
        <dbReference type="ChEBI" id="CHEBI:30013"/>
        <dbReference type="ChEBI" id="CHEBI:30616"/>
        <dbReference type="ChEBI" id="CHEBI:61977"/>
        <dbReference type="ChEBI" id="CHEBI:456216"/>
        <dbReference type="EC" id="2.7.11.1"/>
    </reaction>
</comment>
<keyword evidence="11" id="KW-1185">Reference proteome</keyword>
<dbReference type="Gene3D" id="1.10.510.10">
    <property type="entry name" value="Transferase(Phosphotransferase) domain 1"/>
    <property type="match status" value="1"/>
</dbReference>
<dbReference type="GO" id="GO:0004674">
    <property type="term" value="F:protein serine/threonine kinase activity"/>
    <property type="evidence" value="ECO:0007669"/>
    <property type="project" value="UniProtKB-KW"/>
</dbReference>
<comment type="catalytic activity">
    <reaction evidence="8">
        <text>L-seryl-[protein] + ATP = O-phospho-L-seryl-[protein] + ADP + H(+)</text>
        <dbReference type="Rhea" id="RHEA:17989"/>
        <dbReference type="Rhea" id="RHEA-COMP:9863"/>
        <dbReference type="Rhea" id="RHEA-COMP:11604"/>
        <dbReference type="ChEBI" id="CHEBI:15378"/>
        <dbReference type="ChEBI" id="CHEBI:29999"/>
        <dbReference type="ChEBI" id="CHEBI:30616"/>
        <dbReference type="ChEBI" id="CHEBI:83421"/>
        <dbReference type="ChEBI" id="CHEBI:456216"/>
        <dbReference type="EC" id="2.7.11.1"/>
    </reaction>
</comment>
<evidence type="ECO:0000256" key="3">
    <source>
        <dbReference type="ARBA" id="ARBA00022679"/>
    </source>
</evidence>
<reference evidence="10" key="1">
    <citation type="submission" date="2020-11" db="EMBL/GenBank/DDBJ databases">
        <authorList>
            <consortium name="DOE Joint Genome Institute"/>
            <person name="Ahrendt S."/>
            <person name="Riley R."/>
            <person name="Andreopoulos W."/>
            <person name="Labutti K."/>
            <person name="Pangilinan J."/>
            <person name="Ruiz-Duenas F.J."/>
            <person name="Barrasa J.M."/>
            <person name="Sanchez-Garcia M."/>
            <person name="Camarero S."/>
            <person name="Miyauchi S."/>
            <person name="Serrano A."/>
            <person name="Linde D."/>
            <person name="Babiker R."/>
            <person name="Drula E."/>
            <person name="Ayuso-Fernandez I."/>
            <person name="Pacheco R."/>
            <person name="Padilla G."/>
            <person name="Ferreira P."/>
            <person name="Barriuso J."/>
            <person name="Kellner H."/>
            <person name="Castanera R."/>
            <person name="Alfaro M."/>
            <person name="Ramirez L."/>
            <person name="Pisabarro A.G."/>
            <person name="Kuo A."/>
            <person name="Tritt A."/>
            <person name="Lipzen A."/>
            <person name="He G."/>
            <person name="Yan M."/>
            <person name="Ng V."/>
            <person name="Cullen D."/>
            <person name="Martin F."/>
            <person name="Rosso M.-N."/>
            <person name="Henrissat B."/>
            <person name="Hibbett D."/>
            <person name="Martinez A.T."/>
            <person name="Grigoriev I.V."/>
        </authorList>
    </citation>
    <scope>NUCLEOTIDE SEQUENCE</scope>
    <source>
        <strain evidence="10">CIRM-BRFM 674</strain>
    </source>
</reference>
<dbReference type="Pfam" id="PF00069">
    <property type="entry name" value="Pkinase"/>
    <property type="match status" value="1"/>
</dbReference>
<evidence type="ECO:0000313" key="10">
    <source>
        <dbReference type="EMBL" id="KAF9485055.1"/>
    </source>
</evidence>
<evidence type="ECO:0000256" key="6">
    <source>
        <dbReference type="ARBA" id="ARBA00022840"/>
    </source>
</evidence>
<evidence type="ECO:0000259" key="9">
    <source>
        <dbReference type="PROSITE" id="PS50011"/>
    </source>
</evidence>
<dbReference type="PANTHER" id="PTHR24356:SF163">
    <property type="entry name" value="3-PHOSPHOINOSITIDE-DEPENDENT PROTEIN KINASE 1-RELATED"/>
    <property type="match status" value="1"/>
</dbReference>
<dbReference type="EMBL" id="MU155138">
    <property type="protein sequence ID" value="KAF9485055.1"/>
    <property type="molecule type" value="Genomic_DNA"/>
</dbReference>
<dbReference type="PANTHER" id="PTHR24356">
    <property type="entry name" value="SERINE/THREONINE-PROTEIN KINASE"/>
    <property type="match status" value="1"/>
</dbReference>
<keyword evidence="6" id="KW-0067">ATP-binding</keyword>
<proteinExistence type="predicted"/>
<evidence type="ECO:0000256" key="5">
    <source>
        <dbReference type="ARBA" id="ARBA00022777"/>
    </source>
</evidence>
<accession>A0A9P5ZE81</accession>
<protein>
    <recommendedName>
        <fullName evidence="1">non-specific serine/threonine protein kinase</fullName>
        <ecNumber evidence="1">2.7.11.1</ecNumber>
    </recommendedName>
</protein>
<dbReference type="SMART" id="SM00220">
    <property type="entry name" value="S_TKc"/>
    <property type="match status" value="1"/>
</dbReference>
<evidence type="ECO:0000256" key="1">
    <source>
        <dbReference type="ARBA" id="ARBA00012513"/>
    </source>
</evidence>
<dbReference type="Gene3D" id="3.30.200.20">
    <property type="entry name" value="Phosphorylase Kinase, domain 1"/>
    <property type="match status" value="1"/>
</dbReference>
<sequence length="342" mass="38331">MPPFATLDDFELGEEVAWGSLATIIDAVYKKNNKHYALKVLNKVELLKKKGVRSATVEKDALIALGTRKERHPGIVRLHHSFTDSNHIYFALDLATNGDLKALVQKLGSISINCSRYYTAQLVDAVIYLHNCGIVHRDIKPENILLNSEMRIMLADFGCAYIGSDMETPRTNTFVGTAAYISPELLARSKVNPTSPDLWAIGCTIYFFLFGTSPFMAATDYLTMKRVKNLDYTIPPECDKDVTDLIQQLLVLDPMDRLGVPPKSSPDALKQHPFFVGHDKKDFPEDSPELSSWAIIDWKRLWTTPAPPIEVGPYRTRPLDVPGTTDELWAGFESLQVTENSD</sequence>
<gene>
    <name evidence="10" type="ORF">BDN70DRAFT_927841</name>
</gene>
<dbReference type="Proteomes" id="UP000807469">
    <property type="component" value="Unassembled WGS sequence"/>
</dbReference>
<evidence type="ECO:0000256" key="2">
    <source>
        <dbReference type="ARBA" id="ARBA00022527"/>
    </source>
</evidence>
<dbReference type="PROSITE" id="PS50011">
    <property type="entry name" value="PROTEIN_KINASE_DOM"/>
    <property type="match status" value="1"/>
</dbReference>
<keyword evidence="4" id="KW-0547">Nucleotide-binding</keyword>
<evidence type="ECO:0000256" key="4">
    <source>
        <dbReference type="ARBA" id="ARBA00022741"/>
    </source>
</evidence>
<dbReference type="InterPro" id="IPR050236">
    <property type="entry name" value="Ser_Thr_kinase_AGC"/>
</dbReference>